<dbReference type="Proteomes" id="UP000075901">
    <property type="component" value="Unassembled WGS sequence"/>
</dbReference>
<dbReference type="VEuPathDB" id="VectorBase:AMAM016096"/>
<feature type="region of interest" description="Disordered" evidence="1">
    <location>
        <begin position="100"/>
        <end position="128"/>
    </location>
</feature>
<dbReference type="AlphaFoldDB" id="A0A182SYN7"/>
<feature type="compositionally biased region" description="Low complexity" evidence="1">
    <location>
        <begin position="34"/>
        <end position="43"/>
    </location>
</feature>
<feature type="compositionally biased region" description="Basic and acidic residues" evidence="1">
    <location>
        <begin position="100"/>
        <end position="112"/>
    </location>
</feature>
<name>A0A182SYN7_9DIPT</name>
<dbReference type="EnsemblMetazoa" id="AMAM016096-RA">
    <property type="protein sequence ID" value="AMAM016096-PA"/>
    <property type="gene ID" value="AMAM016096"/>
</dbReference>
<proteinExistence type="predicted"/>
<protein>
    <submittedName>
        <fullName evidence="2">Uncharacterized protein</fullName>
    </submittedName>
</protein>
<feature type="compositionally biased region" description="Gly residues" evidence="1">
    <location>
        <begin position="182"/>
        <end position="198"/>
    </location>
</feature>
<feature type="compositionally biased region" description="Polar residues" evidence="1">
    <location>
        <begin position="159"/>
        <end position="169"/>
    </location>
</feature>
<organism evidence="2 3">
    <name type="scientific">Anopheles maculatus</name>
    <dbReference type="NCBI Taxonomy" id="74869"/>
    <lineage>
        <taxon>Eukaryota</taxon>
        <taxon>Metazoa</taxon>
        <taxon>Ecdysozoa</taxon>
        <taxon>Arthropoda</taxon>
        <taxon>Hexapoda</taxon>
        <taxon>Insecta</taxon>
        <taxon>Pterygota</taxon>
        <taxon>Neoptera</taxon>
        <taxon>Endopterygota</taxon>
        <taxon>Diptera</taxon>
        <taxon>Nematocera</taxon>
        <taxon>Culicoidea</taxon>
        <taxon>Culicidae</taxon>
        <taxon>Anophelinae</taxon>
        <taxon>Anopheles</taxon>
        <taxon>Anopheles maculatus group</taxon>
    </lineage>
</organism>
<feature type="region of interest" description="Disordered" evidence="1">
    <location>
        <begin position="149"/>
        <end position="198"/>
    </location>
</feature>
<keyword evidence="3" id="KW-1185">Reference proteome</keyword>
<feature type="region of interest" description="Disordered" evidence="1">
    <location>
        <begin position="25"/>
        <end position="79"/>
    </location>
</feature>
<evidence type="ECO:0000313" key="3">
    <source>
        <dbReference type="Proteomes" id="UP000075901"/>
    </source>
</evidence>
<evidence type="ECO:0000256" key="1">
    <source>
        <dbReference type="SAM" id="MobiDB-lite"/>
    </source>
</evidence>
<feature type="compositionally biased region" description="Basic and acidic residues" evidence="1">
    <location>
        <begin position="65"/>
        <end position="79"/>
    </location>
</feature>
<accession>A0A182SYN7</accession>
<reference evidence="3" key="1">
    <citation type="submission" date="2013-09" db="EMBL/GenBank/DDBJ databases">
        <title>The Genome Sequence of Anopheles maculatus species B.</title>
        <authorList>
            <consortium name="The Broad Institute Genomics Platform"/>
            <person name="Neafsey D.E."/>
            <person name="Besansky N."/>
            <person name="Howell P."/>
            <person name="Walton C."/>
            <person name="Young S.K."/>
            <person name="Zeng Q."/>
            <person name="Gargeya S."/>
            <person name="Fitzgerald M."/>
            <person name="Haas B."/>
            <person name="Abouelleil A."/>
            <person name="Allen A.W."/>
            <person name="Alvarado L."/>
            <person name="Arachchi H.M."/>
            <person name="Berlin A.M."/>
            <person name="Chapman S.B."/>
            <person name="Gainer-Dewar J."/>
            <person name="Goldberg J."/>
            <person name="Griggs A."/>
            <person name="Gujja S."/>
            <person name="Hansen M."/>
            <person name="Howarth C."/>
            <person name="Imamovic A."/>
            <person name="Ireland A."/>
            <person name="Larimer J."/>
            <person name="McCowan C."/>
            <person name="Murphy C."/>
            <person name="Pearson M."/>
            <person name="Poon T.W."/>
            <person name="Priest M."/>
            <person name="Roberts A."/>
            <person name="Saif S."/>
            <person name="Shea T."/>
            <person name="Sisk P."/>
            <person name="Sykes S."/>
            <person name="Wortman J."/>
            <person name="Nusbaum C."/>
            <person name="Birren B."/>
        </authorList>
    </citation>
    <scope>NUCLEOTIDE SEQUENCE [LARGE SCALE GENOMIC DNA]</scope>
    <source>
        <strain evidence="3">maculatus3</strain>
    </source>
</reference>
<reference evidence="2" key="2">
    <citation type="submission" date="2020-05" db="UniProtKB">
        <authorList>
            <consortium name="EnsemblMetazoa"/>
        </authorList>
    </citation>
    <scope>IDENTIFICATION</scope>
    <source>
        <strain evidence="2">maculatus3</strain>
    </source>
</reference>
<sequence length="198" mass="22084">MMRKHEEQRLYFLYLDELRAQQHRNHTQYDSLHEQQPQQQSHHVPSHHLDPHHRSGGTDGGYIDRSPHHHQEQDQHHDKNAFQRTEQWVDRMVQQHQENVGHWENRPGDQRAESTNSSVHSIVVDGSGGYQMSHNANISITTGDSNSCAKPNIALDQPKASSSTTSQPAAEQPKPTEPSEGNYGGDGGGGGGGNIGEV</sequence>
<evidence type="ECO:0000313" key="2">
    <source>
        <dbReference type="EnsemblMetazoa" id="AMAM016096-PA"/>
    </source>
</evidence>